<proteinExistence type="predicted"/>
<comment type="caution">
    <text evidence="1">The sequence shown here is derived from an EMBL/GenBank/DDBJ whole genome shotgun (WGS) entry which is preliminary data.</text>
</comment>
<dbReference type="Proteomes" id="UP000309885">
    <property type="component" value="Unassembled WGS sequence"/>
</dbReference>
<gene>
    <name evidence="1" type="ORF">FEI15_14540</name>
</gene>
<sequence>MDDGFNDLINKLEHAQHELESMSGTHNYKWSELFPDSFMKEHTKSASIDSFFSDLGVTDKESFDALPQKNLEKKVQSETDFESWRAMNEKATAELVLRRTGLS</sequence>
<accession>A0A5R8LHW2</accession>
<dbReference type="RefSeq" id="WP_057708826.1">
    <property type="nucleotide sequence ID" value="NZ_VBWO01000020.1"/>
</dbReference>
<reference evidence="1 2" key="1">
    <citation type="submission" date="2019-05" db="EMBL/GenBank/DDBJ databases">
        <title>Genome-based reclassification of Lactobacillus casei as Lactobacillus casei subsp. casei. subsp.nov., description of Lactobacillus casei subsp. zeae subsp. nov., and emended description of Lactobacillus casei.</title>
        <authorList>
            <person name="Huang C.-H."/>
        </authorList>
    </citation>
    <scope>NUCLEOTIDE SEQUENCE [LARGE SCALE GENOMIC DNA]</scope>
    <source>
        <strain evidence="1 2">CRBIP24.44</strain>
    </source>
</reference>
<name>A0A5R8LHW2_LACZE</name>
<evidence type="ECO:0000313" key="1">
    <source>
        <dbReference type="EMBL" id="TLF36654.1"/>
    </source>
</evidence>
<evidence type="ECO:0000313" key="2">
    <source>
        <dbReference type="Proteomes" id="UP000309885"/>
    </source>
</evidence>
<dbReference type="AlphaFoldDB" id="A0A5R8LHW2"/>
<protein>
    <submittedName>
        <fullName evidence="1">Uncharacterized protein</fullName>
    </submittedName>
</protein>
<dbReference type="EMBL" id="VBWO01000020">
    <property type="protein sequence ID" value="TLF36654.1"/>
    <property type="molecule type" value="Genomic_DNA"/>
</dbReference>
<organism evidence="1 2">
    <name type="scientific">Lacticaseibacillus zeae</name>
    <name type="common">Lactobacillus zeae</name>
    <dbReference type="NCBI Taxonomy" id="57037"/>
    <lineage>
        <taxon>Bacteria</taxon>
        <taxon>Bacillati</taxon>
        <taxon>Bacillota</taxon>
        <taxon>Bacilli</taxon>
        <taxon>Lactobacillales</taxon>
        <taxon>Lactobacillaceae</taxon>
        <taxon>Lacticaseibacillus</taxon>
    </lineage>
</organism>